<gene>
    <name evidence="10" type="primary">LOC111604590</name>
</gene>
<dbReference type="InterPro" id="IPR002557">
    <property type="entry name" value="Chitin-bd_dom"/>
</dbReference>
<dbReference type="PROSITE" id="PS50940">
    <property type="entry name" value="CHIT_BIND_II"/>
    <property type="match status" value="2"/>
</dbReference>
<dbReference type="GO" id="GO:0005576">
    <property type="term" value="C:extracellular region"/>
    <property type="evidence" value="ECO:0007669"/>
    <property type="project" value="InterPro"/>
</dbReference>
<feature type="domain" description="Chitin-binding type-2" evidence="8">
    <location>
        <begin position="26"/>
        <end position="83"/>
    </location>
</feature>
<feature type="region of interest" description="Disordered" evidence="6">
    <location>
        <begin position="105"/>
        <end position="203"/>
    </location>
</feature>
<keyword evidence="4" id="KW-1015">Disulfide bond</keyword>
<keyword evidence="9" id="KW-1185">Reference proteome</keyword>
<dbReference type="GeneID" id="111604590"/>
<feature type="chain" id="PRO_5026785339" evidence="7">
    <location>
        <begin position="25"/>
        <end position="354"/>
    </location>
</feature>
<keyword evidence="1" id="KW-0147">Chitin-binding</keyword>
<dbReference type="AlphaFoldDB" id="A0A6J2SRP5"/>
<dbReference type="SUPFAM" id="SSF57625">
    <property type="entry name" value="Invertebrate chitin-binding proteins"/>
    <property type="match status" value="2"/>
</dbReference>
<sequence>MRVYNLLLLTFVTALAALAASGEAHIPDCTDHINGLSFADPISCSSFYVCLRGRALRRECSHGLSFDPRTQICNLPSLVECHNGDRSSFIVSGHDHDGHLAAPGGKAPCETTTPKPPCNKTKPTSPPPCTKTTTPSEKTPIPSETSTPCETPTQTTPKTTTAVPSTAAPVTEKTTTEKTTTEKTTTVKTTTEKTPSTTTKTTTTKTTTTKTTTTSTTTTTAKPPCTRTEPPCTTTEPPCTTTEPPCSTTKPPCSTTKPPCTTTEPPCTTTVGFEAIRVIETVISEPAETLVSLRDCQGHEDGTFFTNARHCRRFYVCRNNRARHQNCPAGQWFDRELKVCRNRLEVTNCAAGRN</sequence>
<feature type="compositionally biased region" description="Low complexity" evidence="6">
    <location>
        <begin position="108"/>
        <end position="123"/>
    </location>
</feature>
<keyword evidence="2 7" id="KW-0732">Signal</keyword>
<proteinExistence type="predicted"/>
<feature type="compositionally biased region" description="Low complexity" evidence="6">
    <location>
        <begin position="182"/>
        <end position="203"/>
    </location>
</feature>
<reference evidence="10" key="1">
    <citation type="submission" date="2025-08" db="UniProtKB">
        <authorList>
            <consortium name="RefSeq"/>
        </authorList>
    </citation>
    <scope>IDENTIFICATION</scope>
    <source>
        <strain evidence="10">15085-1641.00</strain>
        <tissue evidence="10">Whole body</tissue>
    </source>
</reference>
<evidence type="ECO:0000313" key="10">
    <source>
        <dbReference type="RefSeq" id="XP_030078624.1"/>
    </source>
</evidence>
<keyword evidence="3" id="KW-0677">Repeat</keyword>
<dbReference type="KEGG" id="dhe:111604590"/>
<keyword evidence="5" id="KW-0325">Glycoprotein</keyword>
<protein>
    <submittedName>
        <fullName evidence="10">Integumentary mucin A.1-like</fullName>
    </submittedName>
</protein>
<dbReference type="RefSeq" id="XP_030078624.1">
    <property type="nucleotide sequence ID" value="XM_030222764.1"/>
</dbReference>
<feature type="domain" description="Chitin-binding type-2" evidence="8">
    <location>
        <begin position="293"/>
        <end position="351"/>
    </location>
</feature>
<dbReference type="SMART" id="SM00494">
    <property type="entry name" value="ChtBD2"/>
    <property type="match status" value="2"/>
</dbReference>
<name>A0A6J2SRP5_DROHY</name>
<evidence type="ECO:0000256" key="3">
    <source>
        <dbReference type="ARBA" id="ARBA00022737"/>
    </source>
</evidence>
<evidence type="ECO:0000256" key="6">
    <source>
        <dbReference type="SAM" id="MobiDB-lite"/>
    </source>
</evidence>
<evidence type="ECO:0000313" key="9">
    <source>
        <dbReference type="Proteomes" id="UP000504633"/>
    </source>
</evidence>
<dbReference type="PANTHER" id="PTHR23301">
    <property type="entry name" value="CHITIN BINDING PERITROPHIN-A"/>
    <property type="match status" value="1"/>
</dbReference>
<dbReference type="InterPro" id="IPR036508">
    <property type="entry name" value="Chitin-bd_dom_sf"/>
</dbReference>
<evidence type="ECO:0000256" key="7">
    <source>
        <dbReference type="SAM" id="SignalP"/>
    </source>
</evidence>
<evidence type="ECO:0000256" key="5">
    <source>
        <dbReference type="ARBA" id="ARBA00023180"/>
    </source>
</evidence>
<evidence type="ECO:0000256" key="4">
    <source>
        <dbReference type="ARBA" id="ARBA00023157"/>
    </source>
</evidence>
<dbReference type="InterPro" id="IPR051940">
    <property type="entry name" value="Chitin_bind-dev_reg"/>
</dbReference>
<feature type="signal peptide" evidence="7">
    <location>
        <begin position="1"/>
        <end position="24"/>
    </location>
</feature>
<dbReference type="PANTHER" id="PTHR23301:SF0">
    <property type="entry name" value="CHITIN-BINDING TYPE-2 DOMAIN-CONTAINING PROTEIN-RELATED"/>
    <property type="match status" value="1"/>
</dbReference>
<evidence type="ECO:0000259" key="8">
    <source>
        <dbReference type="PROSITE" id="PS50940"/>
    </source>
</evidence>
<dbReference type="OMA" id="CKPPSID"/>
<evidence type="ECO:0000256" key="2">
    <source>
        <dbReference type="ARBA" id="ARBA00022729"/>
    </source>
</evidence>
<organism evidence="9 10">
    <name type="scientific">Drosophila hydei</name>
    <name type="common">Fruit fly</name>
    <dbReference type="NCBI Taxonomy" id="7224"/>
    <lineage>
        <taxon>Eukaryota</taxon>
        <taxon>Metazoa</taxon>
        <taxon>Ecdysozoa</taxon>
        <taxon>Arthropoda</taxon>
        <taxon>Hexapoda</taxon>
        <taxon>Insecta</taxon>
        <taxon>Pterygota</taxon>
        <taxon>Neoptera</taxon>
        <taxon>Endopterygota</taxon>
        <taxon>Diptera</taxon>
        <taxon>Brachycera</taxon>
        <taxon>Muscomorpha</taxon>
        <taxon>Ephydroidea</taxon>
        <taxon>Drosophilidae</taxon>
        <taxon>Drosophila</taxon>
    </lineage>
</organism>
<dbReference type="Gene3D" id="2.170.140.10">
    <property type="entry name" value="Chitin binding domain"/>
    <property type="match status" value="2"/>
</dbReference>
<accession>A0A6J2SRP5</accession>
<dbReference type="OrthoDB" id="6020543at2759"/>
<dbReference type="Pfam" id="PF01607">
    <property type="entry name" value="CBM_14"/>
    <property type="match status" value="2"/>
</dbReference>
<dbReference type="Proteomes" id="UP000504633">
    <property type="component" value="Unplaced"/>
</dbReference>
<feature type="compositionally biased region" description="Low complexity" evidence="6">
    <location>
        <begin position="130"/>
        <end position="173"/>
    </location>
</feature>
<evidence type="ECO:0000256" key="1">
    <source>
        <dbReference type="ARBA" id="ARBA00022669"/>
    </source>
</evidence>
<dbReference type="GO" id="GO:0008061">
    <property type="term" value="F:chitin binding"/>
    <property type="evidence" value="ECO:0007669"/>
    <property type="project" value="UniProtKB-KW"/>
</dbReference>